<dbReference type="GO" id="GO:0006357">
    <property type="term" value="P:regulation of transcription by RNA polymerase II"/>
    <property type="evidence" value="ECO:0007669"/>
    <property type="project" value="TreeGrafter"/>
</dbReference>
<name>A0A3B5PU90_XIPMA</name>
<keyword evidence="4" id="KW-0539">Nucleus</keyword>
<feature type="compositionally biased region" description="Basic residues" evidence="5">
    <location>
        <begin position="1120"/>
        <end position="1129"/>
    </location>
</feature>
<reference evidence="8" key="2">
    <citation type="journal article" date="2013" name="Nat. Genet.">
        <title>The genome of the platyfish, Xiphophorus maculatus, provides insights into evolutionary adaptation and several complex traits.</title>
        <authorList>
            <person name="Schartl M."/>
            <person name="Walter R.B."/>
            <person name="Shen Y."/>
            <person name="Garcia T."/>
            <person name="Catchen J."/>
            <person name="Amores A."/>
            <person name="Braasch I."/>
            <person name="Chalopin D."/>
            <person name="Volff J.N."/>
            <person name="Lesch K.P."/>
            <person name="Bisazza A."/>
            <person name="Minx P."/>
            <person name="Hillier L."/>
            <person name="Wilson R.K."/>
            <person name="Fuerstenberg S."/>
            <person name="Boore J."/>
            <person name="Searle S."/>
            <person name="Postlethwait J.H."/>
            <person name="Warren W.C."/>
        </authorList>
    </citation>
    <scope>NUCLEOTIDE SEQUENCE [LARGE SCALE GENOMIC DNA]</scope>
    <source>
        <strain evidence="8">JP 163 A</strain>
    </source>
</reference>
<feature type="region of interest" description="Disordered" evidence="5">
    <location>
        <begin position="885"/>
        <end position="956"/>
    </location>
</feature>
<feature type="region of interest" description="Disordered" evidence="5">
    <location>
        <begin position="455"/>
        <end position="500"/>
    </location>
</feature>
<evidence type="ECO:0000256" key="2">
    <source>
        <dbReference type="ARBA" id="ARBA00023125"/>
    </source>
</evidence>
<dbReference type="GO" id="GO:0003677">
    <property type="term" value="F:DNA binding"/>
    <property type="evidence" value="ECO:0007669"/>
    <property type="project" value="UniProtKB-KW"/>
</dbReference>
<dbReference type="InParanoid" id="A0A3B5PU90"/>
<organism evidence="7 8">
    <name type="scientific">Xiphophorus maculatus</name>
    <name type="common">Southern platyfish</name>
    <name type="synonym">Platypoecilus maculatus</name>
    <dbReference type="NCBI Taxonomy" id="8083"/>
    <lineage>
        <taxon>Eukaryota</taxon>
        <taxon>Metazoa</taxon>
        <taxon>Chordata</taxon>
        <taxon>Craniata</taxon>
        <taxon>Vertebrata</taxon>
        <taxon>Euteleostomi</taxon>
        <taxon>Actinopterygii</taxon>
        <taxon>Neopterygii</taxon>
        <taxon>Teleostei</taxon>
        <taxon>Neoteleostei</taxon>
        <taxon>Acanthomorphata</taxon>
        <taxon>Ovalentaria</taxon>
        <taxon>Atherinomorphae</taxon>
        <taxon>Cyprinodontiformes</taxon>
        <taxon>Poeciliidae</taxon>
        <taxon>Poeciliinae</taxon>
        <taxon>Xiphophorus</taxon>
    </lineage>
</organism>
<dbReference type="Proteomes" id="UP000002852">
    <property type="component" value="Unassembled WGS sequence"/>
</dbReference>
<evidence type="ECO:0000256" key="3">
    <source>
        <dbReference type="ARBA" id="ARBA00023163"/>
    </source>
</evidence>
<feature type="region of interest" description="Disordered" evidence="5">
    <location>
        <begin position="165"/>
        <end position="222"/>
    </location>
</feature>
<sequence length="1872" mass="208177">MAAVQCTRCMVERKGFRRELDSWRHRLIHFVGFESILVGIYGPMLLRDLNLFVDCEPDELDDWSAEASLSTCSFCNLPLDKLNDQVPAAVSPLSSPSDYSPCQTSTISESSQSAHKFLQAVFHKKDVTLDCDPKIPLVAHELMKKMIHKFAEEYASKCLLRTTTNGVTRPSSPVPETSDAPLDLTVNRTDGVLDLSNRNSTSSATTSSNSNASGSWLPSVTEEGGVVGQRGTTLHHHSALDAVLRSLCPPHQSLLYQILKLAHQEKLLSFHRSVSQAEFHCCHCGVNPQVDIKPHSVFLNECNTHHYRFYCPSGDCTHQSRCSFPYHLGDSESYGSLHHHSFKDCNSDSQQGSSSDCVQRCRTEKCPAPCSETLHCNSSQSHAAGCVNMLMSNVSSTLLSQPPLCTSSSRLCRSVFNKKHLSCSCSCCQPHICLTPVRIREETGFGDGDSTCTVLNRERSPSPPRLSPIPQDISKKMDEKPPSLSYHTQGKEADLTGKNSQRSACHMAGVDASRDAELQYKTVGHNQAEQNLGGSSLQDIVRRVTRNLDTITADPTLVSTTALYVSEDQSPDASTSQPFHADAQLTEIITTVLHTGSASDYNLNELFNQHHNKEPKSPNTRSRRRQAIQVATATPADDACARRNALAIKRQLAMFDLSCSQRMGTQAKKARPKAKNMSVPTSVTSLDSDLIKEACVRETEARVELGKNLDLGVNEGTPCIISVESDRDKAKEDVKAVMVTDELETEQEKREGITCFGKGELTISNIRHVPELLNTCGKQVLKGDHAVQAQTVSMTPISTDYNEGCGWSQEEAILVQNYDTDSTPDKGTHSSMNEGQTCKSHQSRGIRKSVRNIVPPQRLSSYITWHTPISHASSVETDITLAKLDSKTPPYPQEHKGNLTFEPTPKEPFEPARKQSEGKCQILQKTEAIEKGSSQKESPEKETDSSDSSAYGRLRPSTRRLKALKMLQNTINVSSPPSPKIQYISPIKLMYVSQVKDNEGVKYSLKSAGSGSSLQAEEAFDPCVESSWAGTPQKHKSQSKENAVSPAKKSPSPAKAVTSHESPTSSLAKSATCQSSPRSAASSPKSSARTSDGTPSKRLSETENQRSPRESVSLAETTPPKRRPGRPRKLGPQLEQKVKRPIGRPRKQKDSDAVLESKSLNGKGSKTDAEDDVTKNLKITVVYGRSRRNKRVVSESFDQLQTDFNNTGHAVDLKSDLGFSLHCSTRTSCIIKSSPEEFSFIRTAKEPPTQSISSIKSQVPLESAPLRKPGRPAKIKISGISVTVTSASPRRRQIQINRETRISPKAKPPKKALLLESEKEPCIGSSTIKSNSTEVVEAKNRNKCELPNQTIPLRHSKRERKPSIHLVHAVATSTFRTYNCSHALLRRSKKLLINKASSERRQEDQQASAGTQTLKRQPSRKERESITQDLSKVAKVSLESIFSPRETVRWWAASAKEKTMSQELARRIRVISDTWVTDSPDDQDKEVVHNSNPDTMGNSPVTRKSKKSSAVRTLFDCSPNKPRSCSMQQICSWFMQSTETQSLAIVKKASSRNPFEIMHFPRSTNNKNVRHSPQAERLRKHIKKFPKAVPKSPLQHQLAMLQLRKKKKAHQIRRRLFASRLAVGKHNRGIMWWRFSLSAQFQATLFRVRRRFFTLRERERWQSRKSKKKSKRKMVSSNRPIANVLQLNHHKALRRSAKQLSDSLQESSPTCSVDQTLKHADIHKEQKLSSKAWSPEKLKECRVFLRKINSPDNESTEEEGDSCTVTLDNGSPSTDFFEGNEKDLEGVAKAVRNGGKRSLNKRTCSRLRPDCAPKTVPNGKQRGKRNQSEVTSPEIPQPPPAKVLRQSRMRGLTGPRWCDYVIGNYPFPIPSI</sequence>
<feature type="compositionally biased region" description="Polar residues" evidence="5">
    <location>
        <begin position="1489"/>
        <end position="1502"/>
    </location>
</feature>
<keyword evidence="6" id="KW-0472">Membrane</keyword>
<feature type="compositionally biased region" description="Polar residues" evidence="5">
    <location>
        <begin position="1763"/>
        <end position="1774"/>
    </location>
</feature>
<evidence type="ECO:0000313" key="8">
    <source>
        <dbReference type="Proteomes" id="UP000002852"/>
    </source>
</evidence>
<dbReference type="STRING" id="8083.ENSXMAP00000022475"/>
<dbReference type="OMA" id="SVCHSPQ"/>
<feature type="compositionally biased region" description="Polar residues" evidence="5">
    <location>
        <begin position="1405"/>
        <end position="1416"/>
    </location>
</feature>
<dbReference type="PANTHER" id="PTHR21545">
    <property type="entry name" value="TRANSCRIPTION FACTOR MLR1/2"/>
    <property type="match status" value="1"/>
</dbReference>
<evidence type="ECO:0000313" key="7">
    <source>
        <dbReference type="Ensembl" id="ENSXMAP00000022475.1"/>
    </source>
</evidence>
<feature type="transmembrane region" description="Helical" evidence="6">
    <location>
        <begin position="27"/>
        <end position="46"/>
    </location>
</feature>
<proteinExistence type="predicted"/>
<feature type="compositionally biased region" description="Polar residues" evidence="5">
    <location>
        <begin position="1059"/>
        <end position="1074"/>
    </location>
</feature>
<dbReference type="PANTHER" id="PTHR21545:SF10">
    <property type="entry name" value="LIGAND-DEPENDENT NUCLEAR RECEPTOR COREPRESSOR-LIKE PROTEIN"/>
    <property type="match status" value="1"/>
</dbReference>
<keyword evidence="3" id="KW-0804">Transcription</keyword>
<feature type="region of interest" description="Disordered" evidence="5">
    <location>
        <begin position="1807"/>
        <end position="1846"/>
    </location>
</feature>
<feature type="compositionally biased region" description="Low complexity" evidence="5">
    <location>
        <begin position="1045"/>
        <end position="1056"/>
    </location>
</feature>
<feature type="compositionally biased region" description="Basic residues" evidence="5">
    <location>
        <begin position="841"/>
        <end position="850"/>
    </location>
</feature>
<keyword evidence="1" id="KW-0805">Transcription regulation</keyword>
<keyword evidence="2" id="KW-0238">DNA-binding</keyword>
<dbReference type="GO" id="GO:0005634">
    <property type="term" value="C:nucleus"/>
    <property type="evidence" value="ECO:0007669"/>
    <property type="project" value="TreeGrafter"/>
</dbReference>
<dbReference type="Pfam" id="PF15090">
    <property type="entry name" value="DUF4553"/>
    <property type="match status" value="1"/>
</dbReference>
<evidence type="ECO:0000256" key="5">
    <source>
        <dbReference type="SAM" id="MobiDB-lite"/>
    </source>
</evidence>
<keyword evidence="6" id="KW-1133">Transmembrane helix</keyword>
<feature type="compositionally biased region" description="Low complexity" evidence="5">
    <location>
        <begin position="1075"/>
        <end position="1091"/>
    </location>
</feature>
<feature type="compositionally biased region" description="Low complexity" evidence="5">
    <location>
        <begin position="196"/>
        <end position="215"/>
    </location>
</feature>
<feature type="compositionally biased region" description="Polar residues" evidence="5">
    <location>
        <begin position="829"/>
        <end position="840"/>
    </location>
</feature>
<feature type="compositionally biased region" description="Basic and acidic residues" evidence="5">
    <location>
        <begin position="904"/>
        <end position="917"/>
    </location>
</feature>
<feature type="region of interest" description="Disordered" evidence="5">
    <location>
        <begin position="1396"/>
        <end position="1428"/>
    </location>
</feature>
<dbReference type="InterPro" id="IPR028104">
    <property type="entry name" value="DUF4553"/>
</dbReference>
<dbReference type="Ensembl" id="ENSXMAT00000025058.1">
    <property type="protein sequence ID" value="ENSXMAP00000022475.1"/>
    <property type="gene ID" value="ENSXMAG00000009809.2"/>
</dbReference>
<feature type="region of interest" description="Disordered" evidence="5">
    <location>
        <begin position="1480"/>
        <end position="1507"/>
    </location>
</feature>
<reference evidence="8" key="1">
    <citation type="submission" date="2012-01" db="EMBL/GenBank/DDBJ databases">
        <authorList>
            <person name="Walter R."/>
            <person name="Schartl M."/>
            <person name="Warren W."/>
        </authorList>
    </citation>
    <scope>NUCLEOTIDE SEQUENCE [LARGE SCALE GENOMIC DNA]</scope>
    <source>
        <strain evidence="8">JP 163 A</strain>
    </source>
</reference>
<feature type="compositionally biased region" description="Basic and acidic residues" evidence="5">
    <location>
        <begin position="927"/>
        <end position="944"/>
    </location>
</feature>
<feature type="region of interest" description="Disordered" evidence="5">
    <location>
        <begin position="823"/>
        <end position="850"/>
    </location>
</feature>
<reference evidence="7" key="4">
    <citation type="submission" date="2025-09" db="UniProtKB">
        <authorList>
            <consortium name="Ensembl"/>
        </authorList>
    </citation>
    <scope>IDENTIFICATION</scope>
    <source>
        <strain evidence="7">JP 163 A</strain>
    </source>
</reference>
<keyword evidence="6" id="KW-0812">Transmembrane</keyword>
<dbReference type="GeneTree" id="ENSGT00940000162414"/>
<accession>A0A3B5PU90</accession>
<protein>
    <submittedName>
        <fullName evidence="7">Ligand dependent nuclear receptor corepressor-like</fullName>
    </submittedName>
</protein>
<feature type="region of interest" description="Disordered" evidence="5">
    <location>
        <begin position="1751"/>
        <end position="1779"/>
    </location>
</feature>
<feature type="compositionally biased region" description="Basic and acidic residues" evidence="5">
    <location>
        <begin position="1098"/>
        <end position="1109"/>
    </location>
</feature>
<evidence type="ECO:0000256" key="1">
    <source>
        <dbReference type="ARBA" id="ARBA00023015"/>
    </source>
</evidence>
<reference evidence="7" key="3">
    <citation type="submission" date="2025-08" db="UniProtKB">
        <authorList>
            <consortium name="Ensembl"/>
        </authorList>
    </citation>
    <scope>IDENTIFICATION</scope>
    <source>
        <strain evidence="7">JP 163 A</strain>
    </source>
</reference>
<feature type="region of interest" description="Disordered" evidence="5">
    <location>
        <begin position="1025"/>
        <end position="1171"/>
    </location>
</feature>
<evidence type="ECO:0000256" key="6">
    <source>
        <dbReference type="SAM" id="Phobius"/>
    </source>
</evidence>
<keyword evidence="8" id="KW-1185">Reference proteome</keyword>
<evidence type="ECO:0000256" key="4">
    <source>
        <dbReference type="ARBA" id="ARBA00023242"/>
    </source>
</evidence>
<feature type="compositionally biased region" description="Polar residues" evidence="5">
    <location>
        <begin position="165"/>
        <end position="175"/>
    </location>
</feature>